<reference evidence="1" key="1">
    <citation type="submission" date="2018-05" db="EMBL/GenBank/DDBJ databases">
        <authorList>
            <person name="Lanie J.A."/>
            <person name="Ng W.-L."/>
            <person name="Kazmierczak K.M."/>
            <person name="Andrzejewski T.M."/>
            <person name="Davidsen T.M."/>
            <person name="Wayne K.J."/>
            <person name="Tettelin H."/>
            <person name="Glass J.I."/>
            <person name="Rusch D."/>
            <person name="Podicherti R."/>
            <person name="Tsui H.-C.T."/>
            <person name="Winkler M.E."/>
        </authorList>
    </citation>
    <scope>NUCLEOTIDE SEQUENCE</scope>
</reference>
<accession>A0A381SV58</accession>
<sequence>MTLQCPAFFSQFLYDIAASQSLTLPSVLSGTLTTSDVIQDARRTVVNDTRL</sequence>
<protein>
    <submittedName>
        <fullName evidence="1">Uncharacterized protein</fullName>
    </submittedName>
</protein>
<name>A0A381SV58_9ZZZZ</name>
<dbReference type="EMBL" id="UINC01003615">
    <property type="protein sequence ID" value="SVA07846.1"/>
    <property type="molecule type" value="Genomic_DNA"/>
</dbReference>
<organism evidence="1">
    <name type="scientific">marine metagenome</name>
    <dbReference type="NCBI Taxonomy" id="408172"/>
    <lineage>
        <taxon>unclassified sequences</taxon>
        <taxon>metagenomes</taxon>
        <taxon>ecological metagenomes</taxon>
    </lineage>
</organism>
<dbReference type="AlphaFoldDB" id="A0A381SV58"/>
<gene>
    <name evidence="1" type="ORF">METZ01_LOCUS60700</name>
</gene>
<proteinExistence type="predicted"/>
<evidence type="ECO:0000313" key="1">
    <source>
        <dbReference type="EMBL" id="SVA07846.1"/>
    </source>
</evidence>